<organism evidence="10 11">
    <name type="scientific">Cohnella cholangitidis</name>
    <dbReference type="NCBI Taxonomy" id="2598458"/>
    <lineage>
        <taxon>Bacteria</taxon>
        <taxon>Bacillati</taxon>
        <taxon>Bacillota</taxon>
        <taxon>Bacilli</taxon>
        <taxon>Bacillales</taxon>
        <taxon>Paenibacillaceae</taxon>
        <taxon>Cohnella</taxon>
    </lineage>
</organism>
<dbReference type="InterPro" id="IPR000524">
    <property type="entry name" value="Tscrpt_reg_HTH_GntR"/>
</dbReference>
<evidence type="ECO:0000259" key="9">
    <source>
        <dbReference type="PROSITE" id="PS50949"/>
    </source>
</evidence>
<comment type="similarity">
    <text evidence="2">In the C-terminal section; belongs to the class-I pyridoxal-phosphate-dependent aminotransferase family.</text>
</comment>
<evidence type="ECO:0000313" key="11">
    <source>
        <dbReference type="Proteomes" id="UP000515679"/>
    </source>
</evidence>
<dbReference type="PANTHER" id="PTHR46577">
    <property type="entry name" value="HTH-TYPE TRANSCRIPTIONAL REGULATORY PROTEIN GABR"/>
    <property type="match status" value="1"/>
</dbReference>
<evidence type="ECO:0000256" key="6">
    <source>
        <dbReference type="ARBA" id="ARBA00023015"/>
    </source>
</evidence>
<dbReference type="InterPro" id="IPR004839">
    <property type="entry name" value="Aminotransferase_I/II_large"/>
</dbReference>
<gene>
    <name evidence="10" type="ORF">FPL14_01230</name>
</gene>
<dbReference type="Gene3D" id="3.90.1150.10">
    <property type="entry name" value="Aspartate Aminotransferase, domain 1"/>
    <property type="match status" value="1"/>
</dbReference>
<dbReference type="FunFam" id="3.40.640.10:FF:000023">
    <property type="entry name" value="Transcriptional regulator, GntR family"/>
    <property type="match status" value="1"/>
</dbReference>
<dbReference type="Pfam" id="PF00155">
    <property type="entry name" value="Aminotran_1_2"/>
    <property type="match status" value="1"/>
</dbReference>
<keyword evidence="7" id="KW-0238">DNA-binding</keyword>
<dbReference type="InterPro" id="IPR015424">
    <property type="entry name" value="PyrdxlP-dep_Trfase"/>
</dbReference>
<dbReference type="GO" id="GO:0030170">
    <property type="term" value="F:pyridoxal phosphate binding"/>
    <property type="evidence" value="ECO:0007669"/>
    <property type="project" value="InterPro"/>
</dbReference>
<dbReference type="Gene3D" id="3.40.640.10">
    <property type="entry name" value="Type I PLP-dependent aspartate aminotransferase-like (Major domain)"/>
    <property type="match status" value="1"/>
</dbReference>
<evidence type="ECO:0000256" key="1">
    <source>
        <dbReference type="ARBA" id="ARBA00001933"/>
    </source>
</evidence>
<dbReference type="GO" id="GO:0008483">
    <property type="term" value="F:transaminase activity"/>
    <property type="evidence" value="ECO:0007669"/>
    <property type="project" value="UniProtKB-KW"/>
</dbReference>
<dbReference type="GO" id="GO:0003677">
    <property type="term" value="F:DNA binding"/>
    <property type="evidence" value="ECO:0007669"/>
    <property type="project" value="UniProtKB-KW"/>
</dbReference>
<dbReference type="SUPFAM" id="SSF53383">
    <property type="entry name" value="PLP-dependent transferases"/>
    <property type="match status" value="1"/>
</dbReference>
<dbReference type="CDD" id="cd00609">
    <property type="entry name" value="AAT_like"/>
    <property type="match status" value="1"/>
</dbReference>
<dbReference type="KEGG" id="cchl:FPL14_01230"/>
<dbReference type="CDD" id="cd07377">
    <property type="entry name" value="WHTH_GntR"/>
    <property type="match status" value="1"/>
</dbReference>
<protein>
    <submittedName>
        <fullName evidence="10">PLP-dependent aminotransferase family protein</fullName>
    </submittedName>
</protein>
<evidence type="ECO:0000256" key="3">
    <source>
        <dbReference type="ARBA" id="ARBA00022576"/>
    </source>
</evidence>
<keyword evidence="3 10" id="KW-0032">Aminotransferase</keyword>
<dbReference type="SUPFAM" id="SSF46785">
    <property type="entry name" value="Winged helix' DNA-binding domain"/>
    <property type="match status" value="1"/>
</dbReference>
<keyword evidence="4 10" id="KW-0808">Transferase</keyword>
<evidence type="ECO:0000256" key="2">
    <source>
        <dbReference type="ARBA" id="ARBA00005384"/>
    </source>
</evidence>
<keyword evidence="11" id="KW-1185">Reference proteome</keyword>
<dbReference type="SMART" id="SM00345">
    <property type="entry name" value="HTH_GNTR"/>
    <property type="match status" value="1"/>
</dbReference>
<sequence length="487" mass="54725">MEWKPDKSLQVPVYIQISDYFETRILNGEYPSGSSLPSERALAALLDVNRSTIISAYDQLNSLGIVKRVKGFGTVVTLQKNEEGNVKRVPNWEEYVKGGMRHLNDPITRQIHKIVGTDKPYLNFAIGELSPDLFPVKLMQEAHSQLELSQYLGYEHIQGNLRLRETISEHLRQYRHIPSTASSVLVTSGAQQALQLIIQCLLQPGDAIAIEDPSYCYSLPIFHSAGLRTYRLPVERNGIDPEQIVSLYKQHRIKMVFVNPIFHNPTGTTLSYERRKRLLEISTKYGIAIVEDDPYSLTSYDHDTRSTLKSMDQDGSVLYVSSLSKIVSSGLRIGWITGPQSVIQRLTDAKQQLDFGHSNIPQWIASQLLSSGELDNHLTKLRTGLLSKLELTVNALRAELGDEVRFQAPLGGIHLWCELPGEWDELKLFNLAIDNGVVFTPGSTLGSSSRRVRLTYSKVDDLLIPQGIRKFAEAFRSLNSATANKPR</sequence>
<evidence type="ECO:0000256" key="8">
    <source>
        <dbReference type="ARBA" id="ARBA00023163"/>
    </source>
</evidence>
<dbReference type="InterPro" id="IPR036390">
    <property type="entry name" value="WH_DNA-bd_sf"/>
</dbReference>
<dbReference type="RefSeq" id="WP_182301309.1">
    <property type="nucleotide sequence ID" value="NZ_CP041969.1"/>
</dbReference>
<evidence type="ECO:0000256" key="4">
    <source>
        <dbReference type="ARBA" id="ARBA00022679"/>
    </source>
</evidence>
<dbReference type="InterPro" id="IPR015421">
    <property type="entry name" value="PyrdxlP-dep_Trfase_major"/>
</dbReference>
<evidence type="ECO:0000313" key="10">
    <source>
        <dbReference type="EMBL" id="QMV39978.1"/>
    </source>
</evidence>
<keyword evidence="5" id="KW-0663">Pyridoxal phosphate</keyword>
<dbReference type="AlphaFoldDB" id="A0A7G5BSP4"/>
<keyword evidence="8" id="KW-0804">Transcription</keyword>
<dbReference type="PROSITE" id="PS50949">
    <property type="entry name" value="HTH_GNTR"/>
    <property type="match status" value="1"/>
</dbReference>
<evidence type="ECO:0000256" key="5">
    <source>
        <dbReference type="ARBA" id="ARBA00022898"/>
    </source>
</evidence>
<dbReference type="Gene3D" id="1.10.10.10">
    <property type="entry name" value="Winged helix-like DNA-binding domain superfamily/Winged helix DNA-binding domain"/>
    <property type="match status" value="1"/>
</dbReference>
<comment type="cofactor">
    <cofactor evidence="1">
        <name>pyridoxal 5'-phosphate</name>
        <dbReference type="ChEBI" id="CHEBI:597326"/>
    </cofactor>
</comment>
<dbReference type="Pfam" id="PF00392">
    <property type="entry name" value="GntR"/>
    <property type="match status" value="1"/>
</dbReference>
<dbReference type="EMBL" id="CP041969">
    <property type="protein sequence ID" value="QMV39978.1"/>
    <property type="molecule type" value="Genomic_DNA"/>
</dbReference>
<dbReference type="InterPro" id="IPR051446">
    <property type="entry name" value="HTH_trans_reg/aminotransferase"/>
</dbReference>
<dbReference type="Proteomes" id="UP000515679">
    <property type="component" value="Chromosome"/>
</dbReference>
<dbReference type="InterPro" id="IPR036388">
    <property type="entry name" value="WH-like_DNA-bd_sf"/>
</dbReference>
<reference evidence="10 11" key="1">
    <citation type="submission" date="2019-07" db="EMBL/GenBank/DDBJ databases">
        <authorList>
            <person name="Kim J.K."/>
            <person name="Cheong H.-M."/>
            <person name="Choi Y."/>
            <person name="Hwang K.J."/>
            <person name="Lee S."/>
            <person name="Choi C."/>
        </authorList>
    </citation>
    <scope>NUCLEOTIDE SEQUENCE [LARGE SCALE GENOMIC DNA]</scope>
    <source>
        <strain evidence="10 11">KS 22</strain>
    </source>
</reference>
<proteinExistence type="inferred from homology"/>
<name>A0A7G5BSP4_9BACL</name>
<dbReference type="GO" id="GO:0003700">
    <property type="term" value="F:DNA-binding transcription factor activity"/>
    <property type="evidence" value="ECO:0007669"/>
    <property type="project" value="InterPro"/>
</dbReference>
<dbReference type="PANTHER" id="PTHR46577:SF2">
    <property type="entry name" value="TRANSCRIPTIONAL REGULATORY PROTEIN"/>
    <property type="match status" value="1"/>
</dbReference>
<accession>A0A7G5BSP4</accession>
<dbReference type="InterPro" id="IPR015422">
    <property type="entry name" value="PyrdxlP-dep_Trfase_small"/>
</dbReference>
<keyword evidence="6" id="KW-0805">Transcription regulation</keyword>
<feature type="domain" description="HTH gntR-type" evidence="9">
    <location>
        <begin position="11"/>
        <end position="79"/>
    </location>
</feature>
<evidence type="ECO:0000256" key="7">
    <source>
        <dbReference type="ARBA" id="ARBA00023125"/>
    </source>
</evidence>
<dbReference type="PRINTS" id="PR00035">
    <property type="entry name" value="HTHGNTR"/>
</dbReference>